<evidence type="ECO:0000313" key="2">
    <source>
        <dbReference type="Proteomes" id="UP000442619"/>
    </source>
</evidence>
<name>A0A844FT44_9FIRM</name>
<comment type="caution">
    <text evidence="1">The sequence shown here is derived from an EMBL/GenBank/DDBJ whole genome shotgun (WGS) entry which is preliminary data.</text>
</comment>
<proteinExistence type="predicted"/>
<accession>A0A844FT44</accession>
<evidence type="ECO:0008006" key="3">
    <source>
        <dbReference type="Google" id="ProtNLM"/>
    </source>
</evidence>
<sequence>MKIKIVETSLNLRIERGKRKEDYLISQNIAKKQLSIADTDIYTNVEFMDCDNSDYLKTFADSGYNGFTSLDEKGRGILCEIKKEYVVKKICEMTEPHMLHLRVEKGDEYIDLITVRLLVAGGNDADFKDRKKQWDRVLSYIENLSDKSRLVLTGDFNHGVISNDINGYRNRPRQYFNYQMVVNDLKNKNIILYPMEGNSYRGYMKIDHIATGEKILVEAAVYDDVFDNTEIIGIPDHSCIVANIKCA</sequence>
<dbReference type="RefSeq" id="WP_154514895.1">
    <property type="nucleotide sequence ID" value="NZ_VUNM01000007.1"/>
</dbReference>
<dbReference type="AlphaFoldDB" id="A0A844FT44"/>
<dbReference type="SUPFAM" id="SSF56219">
    <property type="entry name" value="DNase I-like"/>
    <property type="match status" value="1"/>
</dbReference>
<reference evidence="1 2" key="1">
    <citation type="submission" date="2019-08" db="EMBL/GenBank/DDBJ databases">
        <title>In-depth cultivation of the pig gut microbiome towards novel bacterial diversity and tailored functional studies.</title>
        <authorList>
            <person name="Wylensek D."/>
            <person name="Hitch T.C.A."/>
            <person name="Clavel T."/>
        </authorList>
    </citation>
    <scope>NUCLEOTIDE SEQUENCE [LARGE SCALE GENOMIC DNA]</scope>
    <source>
        <strain evidence="1 2">CA-Schmier-601-WT-3</strain>
    </source>
</reference>
<evidence type="ECO:0000313" key="1">
    <source>
        <dbReference type="EMBL" id="MST88844.1"/>
    </source>
</evidence>
<dbReference type="EMBL" id="VUNM01000007">
    <property type="protein sequence ID" value="MST88844.1"/>
    <property type="molecule type" value="Genomic_DNA"/>
</dbReference>
<protein>
    <recommendedName>
        <fullName evidence="3">Endonuclease/exonuclease/phosphatase domain-containing protein</fullName>
    </recommendedName>
</protein>
<gene>
    <name evidence="1" type="ORF">FYJ79_04515</name>
</gene>
<dbReference type="Proteomes" id="UP000442619">
    <property type="component" value="Unassembled WGS sequence"/>
</dbReference>
<dbReference type="InterPro" id="IPR036691">
    <property type="entry name" value="Endo/exonu/phosph_ase_sf"/>
</dbReference>
<dbReference type="Gene3D" id="3.60.10.10">
    <property type="entry name" value="Endonuclease/exonuclease/phosphatase"/>
    <property type="match status" value="1"/>
</dbReference>
<keyword evidence="2" id="KW-1185">Reference proteome</keyword>
<organism evidence="1 2">
    <name type="scientific">Sharpea porci</name>
    <dbReference type="NCBI Taxonomy" id="2652286"/>
    <lineage>
        <taxon>Bacteria</taxon>
        <taxon>Bacillati</taxon>
        <taxon>Bacillota</taxon>
        <taxon>Erysipelotrichia</taxon>
        <taxon>Erysipelotrichales</taxon>
        <taxon>Coprobacillaceae</taxon>
        <taxon>Sharpea</taxon>
    </lineage>
</organism>